<evidence type="ECO:0000313" key="2">
    <source>
        <dbReference type="Proteomes" id="UP000053260"/>
    </source>
</evidence>
<comment type="caution">
    <text evidence="1">The sequence shown here is derived from an EMBL/GenBank/DDBJ whole genome shotgun (WGS) entry which is preliminary data.</text>
</comment>
<sequence length="155" mass="17343">MPMHAVEITLTRAVGAIELRAAREEGRLPLAASGDRTRLAVLVSAKNEHRAIRKIWRRLQHALPIDVLCSVFPGPDGKYLMSIPMADDVWERFRAQAAAAGNTPEHFLNEAVAQALARDRSDRRARLDRSLDVLLRAYTPEEVTAEAARRIRLSN</sequence>
<reference evidence="1 2" key="1">
    <citation type="submission" date="2015-10" db="EMBL/GenBank/DDBJ databases">
        <title>Draft genome sequence of Streptomyces sp. RV15, isolated from a marine sponge.</title>
        <authorList>
            <person name="Ruckert C."/>
            <person name="Abdelmohsen U.R."/>
            <person name="Winkler A."/>
            <person name="Hentschel U."/>
            <person name="Kalinowski J."/>
            <person name="Kampfer P."/>
            <person name="Glaeser S."/>
        </authorList>
    </citation>
    <scope>NUCLEOTIDE SEQUENCE [LARGE SCALE GENOMIC DNA]</scope>
    <source>
        <strain evidence="1 2">RV15</strain>
    </source>
</reference>
<proteinExistence type="predicted"/>
<gene>
    <name evidence="1" type="ORF">AQJ91_09265</name>
</gene>
<dbReference type="EMBL" id="LMXB01000024">
    <property type="protein sequence ID" value="KUO21504.1"/>
    <property type="molecule type" value="Genomic_DNA"/>
</dbReference>
<dbReference type="AlphaFoldDB" id="A0A101V2U4"/>
<protein>
    <submittedName>
        <fullName evidence="1">Uncharacterized protein</fullName>
    </submittedName>
</protein>
<organism evidence="1 2">
    <name type="scientific">Streptomyces dysideae</name>
    <dbReference type="NCBI Taxonomy" id="909626"/>
    <lineage>
        <taxon>Bacteria</taxon>
        <taxon>Bacillati</taxon>
        <taxon>Actinomycetota</taxon>
        <taxon>Actinomycetes</taxon>
        <taxon>Kitasatosporales</taxon>
        <taxon>Streptomycetaceae</taxon>
        <taxon>Streptomyces</taxon>
    </lineage>
</organism>
<evidence type="ECO:0000313" key="1">
    <source>
        <dbReference type="EMBL" id="KUO21504.1"/>
    </source>
</evidence>
<dbReference type="Proteomes" id="UP000053260">
    <property type="component" value="Unassembled WGS sequence"/>
</dbReference>
<accession>A0A101V2U4</accession>
<name>A0A101V2U4_9ACTN</name>
<dbReference type="STRING" id="909626.AQJ91_09265"/>
<dbReference type="OrthoDB" id="4201401at2"/>
<keyword evidence="2" id="KW-1185">Reference proteome</keyword>